<feature type="binding site" evidence="8">
    <location>
        <position position="189"/>
    </location>
    <ligand>
        <name>Zn(2+)</name>
        <dbReference type="ChEBI" id="CHEBI:29105"/>
        <label>2</label>
    </ligand>
</feature>
<dbReference type="Gene3D" id="3.40.630.10">
    <property type="entry name" value="Zn peptidases"/>
    <property type="match status" value="1"/>
</dbReference>
<name>B3QY68_CHLT3</name>
<dbReference type="PIRSF" id="PIRSF001123">
    <property type="entry name" value="PepA_GA"/>
    <property type="match status" value="1"/>
</dbReference>
<dbReference type="Gene3D" id="2.40.30.40">
    <property type="entry name" value="Peptidase M42, domain 2"/>
    <property type="match status" value="1"/>
</dbReference>
<dbReference type="Proteomes" id="UP000001208">
    <property type="component" value="Chromosome"/>
</dbReference>
<dbReference type="PANTHER" id="PTHR32481:SF7">
    <property type="entry name" value="AMINOPEPTIDASE YHFE-RELATED"/>
    <property type="match status" value="1"/>
</dbReference>
<dbReference type="KEGG" id="cts:Ctha_2585"/>
<keyword evidence="3" id="KW-0645">Protease</keyword>
<dbReference type="GO" id="GO:0006508">
    <property type="term" value="P:proteolysis"/>
    <property type="evidence" value="ECO:0007669"/>
    <property type="project" value="UniProtKB-KW"/>
</dbReference>
<dbReference type="SUPFAM" id="SSF53187">
    <property type="entry name" value="Zn-dependent exopeptidases"/>
    <property type="match status" value="1"/>
</dbReference>
<proteinExistence type="inferred from homology"/>
<comment type="cofactor">
    <cofactor evidence="8">
        <name>a divalent metal cation</name>
        <dbReference type="ChEBI" id="CHEBI:60240"/>
    </cofactor>
    <text evidence="8">Binds 2 divalent metal cations per subunit.</text>
</comment>
<dbReference type="STRING" id="517418.Ctha_2585"/>
<evidence type="ECO:0000256" key="6">
    <source>
        <dbReference type="PIRNR" id="PIRNR001123"/>
    </source>
</evidence>
<evidence type="ECO:0000256" key="1">
    <source>
        <dbReference type="ARBA" id="ARBA00006272"/>
    </source>
</evidence>
<evidence type="ECO:0000313" key="10">
    <source>
        <dbReference type="Proteomes" id="UP000001208"/>
    </source>
</evidence>
<dbReference type="AlphaFoldDB" id="B3QY68"/>
<keyword evidence="4 8" id="KW-0479">Metal-binding</keyword>
<dbReference type="GO" id="GO:0046872">
    <property type="term" value="F:metal ion binding"/>
    <property type="evidence" value="ECO:0007669"/>
    <property type="project" value="UniProtKB-UniRule"/>
</dbReference>
<evidence type="ECO:0000256" key="2">
    <source>
        <dbReference type="ARBA" id="ARBA00022438"/>
    </source>
</evidence>
<comment type="similarity">
    <text evidence="1 6">Belongs to the peptidase M42 family.</text>
</comment>
<evidence type="ECO:0000313" key="9">
    <source>
        <dbReference type="EMBL" id="ACF15034.1"/>
    </source>
</evidence>
<evidence type="ECO:0000256" key="4">
    <source>
        <dbReference type="ARBA" id="ARBA00022723"/>
    </source>
</evidence>
<evidence type="ECO:0000256" key="5">
    <source>
        <dbReference type="ARBA" id="ARBA00022801"/>
    </source>
</evidence>
<dbReference type="CDD" id="cd05657">
    <property type="entry name" value="M42_glucanase_like"/>
    <property type="match status" value="1"/>
</dbReference>
<dbReference type="PANTHER" id="PTHR32481">
    <property type="entry name" value="AMINOPEPTIDASE"/>
    <property type="match status" value="1"/>
</dbReference>
<gene>
    <name evidence="9" type="ordered locus">Ctha_2585</name>
</gene>
<dbReference type="InterPro" id="IPR023367">
    <property type="entry name" value="Peptidase_M42_dom2"/>
</dbReference>
<dbReference type="InterPro" id="IPR017537">
    <property type="entry name" value="Peptidase_M42_hydrolase"/>
</dbReference>
<dbReference type="Pfam" id="PF05343">
    <property type="entry name" value="Peptidase_M42"/>
    <property type="match status" value="1"/>
</dbReference>
<dbReference type="OrthoDB" id="9772053at2"/>
<accession>B3QY68</accession>
<organism evidence="9 10">
    <name type="scientific">Chloroherpeton thalassium (strain ATCC 35110 / GB-78)</name>
    <dbReference type="NCBI Taxonomy" id="517418"/>
    <lineage>
        <taxon>Bacteria</taxon>
        <taxon>Pseudomonadati</taxon>
        <taxon>Chlorobiota</taxon>
        <taxon>Chlorobiia</taxon>
        <taxon>Chlorobiales</taxon>
        <taxon>Chloroherpetonaceae</taxon>
        <taxon>Chloroherpeton</taxon>
    </lineage>
</organism>
<protein>
    <submittedName>
        <fullName evidence="9">Hydrolase, peptidase M42 family</fullName>
    </submittedName>
</protein>
<evidence type="ECO:0000256" key="7">
    <source>
        <dbReference type="PIRSR" id="PIRSR001123-1"/>
    </source>
</evidence>
<evidence type="ECO:0000256" key="3">
    <source>
        <dbReference type="ARBA" id="ARBA00022670"/>
    </source>
</evidence>
<dbReference type="InterPro" id="IPR051464">
    <property type="entry name" value="Peptidase_M42_aminopept"/>
</dbReference>
<reference evidence="9 10" key="1">
    <citation type="submission" date="2008-06" db="EMBL/GenBank/DDBJ databases">
        <title>Complete sequence of Chloroherpeton thalassium ATCC 35110.</title>
        <authorList>
            <consortium name="US DOE Joint Genome Institute"/>
            <person name="Lucas S."/>
            <person name="Copeland A."/>
            <person name="Lapidus A."/>
            <person name="Glavina del Rio T."/>
            <person name="Dalin E."/>
            <person name="Tice H."/>
            <person name="Bruce D."/>
            <person name="Goodwin L."/>
            <person name="Pitluck S."/>
            <person name="Schmutz J."/>
            <person name="Larimer F."/>
            <person name="Land M."/>
            <person name="Hauser L."/>
            <person name="Kyrpides N."/>
            <person name="Mikhailova N."/>
            <person name="Liu Z."/>
            <person name="Li T."/>
            <person name="Zhao F."/>
            <person name="Overmann J."/>
            <person name="Bryant D.A."/>
            <person name="Richardson P."/>
        </authorList>
    </citation>
    <scope>NUCLEOTIDE SEQUENCE [LARGE SCALE GENOMIC DNA]</scope>
    <source>
        <strain evidence="10">ATCC 35110 / GB-78</strain>
    </source>
</reference>
<feature type="binding site" evidence="8">
    <location>
        <position position="189"/>
    </location>
    <ligand>
        <name>Zn(2+)</name>
        <dbReference type="ChEBI" id="CHEBI:29105"/>
        <label>1</label>
    </ligand>
</feature>
<sequence length="386" mass="42817">MKEIRIDREYILDMLFKLLNIPSPSGYTDQIVHFVGHELERLQVPFELTRIGAMRGTIKGKVHSPDRAVVAHLDTLGAMVRAIKDNTRLGISPIGSWSPRFAEGARVTIFTDTRSYRGTILPLKASGHAYGDEIDTQPVSWENLEIRIDAICDSKQEVCNLGINVGDFVAIDPMPEWSPSGYINSRHLDNKAGVAALLAAIKAIGETGVELPVDCHPLFTIHEEIGYGASSILFKDISSMVVIDNSIIAPGQNSSERGVTIGMKDSVGPFDYHLTRKLIKICKEHDIVHHRDTFKYYRCDAASAVEAGNDIRTALVCFELDASHGYERTHIESIEAVAKLITLYMQSPVGIHRDAQPLGSLEGFPRQVEKPFRKEGNLVQMPEEET</sequence>
<dbReference type="SUPFAM" id="SSF101821">
    <property type="entry name" value="Aminopeptidase/glucanase lid domain"/>
    <property type="match status" value="1"/>
</dbReference>
<feature type="active site" description="Proton acceptor" evidence="7">
    <location>
        <position position="223"/>
    </location>
</feature>
<feature type="binding site" evidence="8">
    <location>
        <position position="72"/>
    </location>
    <ligand>
        <name>Zn(2+)</name>
        <dbReference type="ChEBI" id="CHEBI:29105"/>
        <label>1</label>
    </ligand>
</feature>
<dbReference type="GO" id="GO:0004177">
    <property type="term" value="F:aminopeptidase activity"/>
    <property type="evidence" value="ECO:0007669"/>
    <property type="project" value="UniProtKB-UniRule"/>
</dbReference>
<keyword evidence="10" id="KW-1185">Reference proteome</keyword>
<evidence type="ECO:0000256" key="8">
    <source>
        <dbReference type="PIRSR" id="PIRSR001123-2"/>
    </source>
</evidence>
<dbReference type="EMBL" id="CP001100">
    <property type="protein sequence ID" value="ACF15034.1"/>
    <property type="molecule type" value="Genomic_DNA"/>
</dbReference>
<feature type="binding site" evidence="8">
    <location>
        <position position="224"/>
    </location>
    <ligand>
        <name>Zn(2+)</name>
        <dbReference type="ChEBI" id="CHEBI:29105"/>
        <label>2</label>
    </ligand>
</feature>
<dbReference type="InterPro" id="IPR008007">
    <property type="entry name" value="Peptidase_M42"/>
</dbReference>
<feature type="binding site" evidence="8">
    <location>
        <position position="244"/>
    </location>
    <ligand>
        <name>Zn(2+)</name>
        <dbReference type="ChEBI" id="CHEBI:29105"/>
        <label>1</label>
    </ligand>
</feature>
<dbReference type="eggNOG" id="COG1363">
    <property type="taxonomic scope" value="Bacteria"/>
</dbReference>
<dbReference type="NCBIfam" id="TIGR03106">
    <property type="entry name" value="trio_M42_hydro"/>
    <property type="match status" value="1"/>
</dbReference>
<dbReference type="RefSeq" id="WP_012501116.1">
    <property type="nucleotide sequence ID" value="NC_011026.1"/>
</dbReference>
<keyword evidence="5 9" id="KW-0378">Hydrolase</keyword>
<keyword evidence="2" id="KW-0031">Aminopeptidase</keyword>
<feature type="binding site" evidence="8">
    <location>
        <position position="324"/>
    </location>
    <ligand>
        <name>Zn(2+)</name>
        <dbReference type="ChEBI" id="CHEBI:29105"/>
        <label>2</label>
    </ligand>
</feature>
<dbReference type="HOGENOM" id="CLU_053520_0_0_10"/>